<dbReference type="PANTHER" id="PTHR30532:SF1">
    <property type="entry name" value="IRON(3+)-HYDROXAMATE-BINDING PROTEIN FHUD"/>
    <property type="match status" value="1"/>
</dbReference>
<dbReference type="EMBL" id="JAGIOI010000001">
    <property type="protein sequence ID" value="MBP2414060.1"/>
    <property type="molecule type" value="Genomic_DNA"/>
</dbReference>
<reference evidence="7 8" key="1">
    <citation type="submission" date="2021-03" db="EMBL/GenBank/DDBJ databases">
        <title>Sequencing the genomes of 1000 actinobacteria strains.</title>
        <authorList>
            <person name="Klenk H.-P."/>
        </authorList>
    </citation>
    <scope>NUCLEOTIDE SEQUENCE [LARGE SCALE GENOMIC DNA]</scope>
    <source>
        <strain evidence="7 8">DSM 16005</strain>
    </source>
</reference>
<proteinExistence type="inferred from homology"/>
<dbReference type="CDD" id="cd01146">
    <property type="entry name" value="FhuD"/>
    <property type="match status" value="1"/>
</dbReference>
<evidence type="ECO:0000256" key="4">
    <source>
        <dbReference type="ARBA" id="ARBA00022729"/>
    </source>
</evidence>
<dbReference type="RefSeq" id="WP_209681729.1">
    <property type="nucleotide sequence ID" value="NZ_JAGIOI010000001.1"/>
</dbReference>
<feature type="domain" description="Fe/B12 periplasmic-binding" evidence="6">
    <location>
        <begin position="85"/>
        <end position="363"/>
    </location>
</feature>
<dbReference type="InterPro" id="IPR051313">
    <property type="entry name" value="Bact_iron-sidero_bind"/>
</dbReference>
<feature type="chain" id="PRO_5046858332" evidence="5">
    <location>
        <begin position="37"/>
        <end position="363"/>
    </location>
</feature>
<evidence type="ECO:0000256" key="1">
    <source>
        <dbReference type="ARBA" id="ARBA00004196"/>
    </source>
</evidence>
<dbReference type="Pfam" id="PF01497">
    <property type="entry name" value="Peripla_BP_2"/>
    <property type="match status" value="1"/>
</dbReference>
<evidence type="ECO:0000256" key="5">
    <source>
        <dbReference type="SAM" id="SignalP"/>
    </source>
</evidence>
<dbReference type="PROSITE" id="PS50983">
    <property type="entry name" value="FE_B12_PBP"/>
    <property type="match status" value="1"/>
</dbReference>
<sequence>MSLSPALPTPGHRTLRRTMKAAATLAAAALALTACGTTTVETPAAGTAASISASCDADTTATSTDPVSMTDGVGRTLTLDKPAQRVAVLEWQQIEDALTLCVAPVAVSDSEGYGTYVSAETIPAGTTDIGTRGEPDLDALYAADPDLIIVEAFSADDELIATLEKRGVPVLATLGANGADPIGNMKTVMEMIAEATGRTERAEQVLAGFDQYLTDAKAKVETAGLPTSSFLFFDGWIEGGNVVIRPYGQGALFTALGEELGMKTAWTEEINAAYGSGGVDPAYGLGQTDIEGLTAVGGANLFYSNDEEAGSYVAELAKSPIWTALPAVKDSRAYAFPAGVWGAGGPLSCQQAIDAYVAALAGA</sequence>
<accession>A0ABS4YZT8</accession>
<evidence type="ECO:0000256" key="3">
    <source>
        <dbReference type="ARBA" id="ARBA00022448"/>
    </source>
</evidence>
<keyword evidence="8" id="KW-1185">Reference proteome</keyword>
<keyword evidence="3" id="KW-0813">Transport</keyword>
<evidence type="ECO:0000259" key="6">
    <source>
        <dbReference type="PROSITE" id="PS50983"/>
    </source>
</evidence>
<keyword evidence="4 5" id="KW-0732">Signal</keyword>
<dbReference type="SUPFAM" id="SSF53807">
    <property type="entry name" value="Helical backbone' metal receptor"/>
    <property type="match status" value="1"/>
</dbReference>
<gene>
    <name evidence="7" type="ORF">JOF48_002859</name>
</gene>
<dbReference type="PANTHER" id="PTHR30532">
    <property type="entry name" value="IRON III DICITRATE-BINDING PERIPLASMIC PROTEIN"/>
    <property type="match status" value="1"/>
</dbReference>
<comment type="subcellular location">
    <subcellularLocation>
        <location evidence="1">Cell envelope</location>
    </subcellularLocation>
</comment>
<organism evidence="7 8">
    <name type="scientific">Arthrobacter stackebrandtii</name>
    <dbReference type="NCBI Taxonomy" id="272161"/>
    <lineage>
        <taxon>Bacteria</taxon>
        <taxon>Bacillati</taxon>
        <taxon>Actinomycetota</taxon>
        <taxon>Actinomycetes</taxon>
        <taxon>Micrococcales</taxon>
        <taxon>Micrococcaceae</taxon>
        <taxon>Arthrobacter</taxon>
    </lineage>
</organism>
<evidence type="ECO:0000256" key="2">
    <source>
        <dbReference type="ARBA" id="ARBA00008814"/>
    </source>
</evidence>
<protein>
    <submittedName>
        <fullName evidence="7">Iron complex transport system substrate-binding protein</fullName>
    </submittedName>
</protein>
<evidence type="ECO:0000313" key="8">
    <source>
        <dbReference type="Proteomes" id="UP000711614"/>
    </source>
</evidence>
<feature type="signal peptide" evidence="5">
    <location>
        <begin position="1"/>
        <end position="36"/>
    </location>
</feature>
<comment type="similarity">
    <text evidence="2">Belongs to the bacterial solute-binding protein 8 family.</text>
</comment>
<dbReference type="InterPro" id="IPR002491">
    <property type="entry name" value="ABC_transptr_periplasmic_BD"/>
</dbReference>
<evidence type="ECO:0000313" key="7">
    <source>
        <dbReference type="EMBL" id="MBP2414060.1"/>
    </source>
</evidence>
<dbReference type="Proteomes" id="UP000711614">
    <property type="component" value="Unassembled WGS sequence"/>
</dbReference>
<comment type="caution">
    <text evidence="7">The sequence shown here is derived from an EMBL/GenBank/DDBJ whole genome shotgun (WGS) entry which is preliminary data.</text>
</comment>
<name>A0ABS4YZT8_9MICC</name>
<dbReference type="Gene3D" id="3.40.50.1980">
    <property type="entry name" value="Nitrogenase molybdenum iron protein domain"/>
    <property type="match status" value="2"/>
</dbReference>